<accession>A0A8S1CF81</accession>
<feature type="compositionally biased region" description="Basic and acidic residues" evidence="1">
    <location>
        <begin position="878"/>
        <end position="904"/>
    </location>
</feature>
<feature type="compositionally biased region" description="Polar residues" evidence="1">
    <location>
        <begin position="1166"/>
        <end position="1179"/>
    </location>
</feature>
<dbReference type="Proteomes" id="UP000494165">
    <property type="component" value="Unassembled WGS sequence"/>
</dbReference>
<feature type="region of interest" description="Disordered" evidence="1">
    <location>
        <begin position="1405"/>
        <end position="1444"/>
    </location>
</feature>
<feature type="region of interest" description="Disordered" evidence="1">
    <location>
        <begin position="657"/>
        <end position="701"/>
    </location>
</feature>
<reference evidence="3 4" key="1">
    <citation type="submission" date="2020-04" db="EMBL/GenBank/DDBJ databases">
        <authorList>
            <person name="Alioto T."/>
            <person name="Alioto T."/>
            <person name="Gomez Garrido J."/>
        </authorList>
    </citation>
    <scope>NUCLEOTIDE SEQUENCE [LARGE SCALE GENOMIC DNA]</scope>
</reference>
<feature type="compositionally biased region" description="Basic and acidic residues" evidence="1">
    <location>
        <begin position="954"/>
        <end position="976"/>
    </location>
</feature>
<feature type="compositionally biased region" description="Basic and acidic residues" evidence="1">
    <location>
        <begin position="1260"/>
        <end position="1286"/>
    </location>
</feature>
<feature type="compositionally biased region" description="Polar residues" evidence="1">
    <location>
        <begin position="352"/>
        <end position="363"/>
    </location>
</feature>
<feature type="compositionally biased region" description="Basic and acidic residues" evidence="1">
    <location>
        <begin position="837"/>
        <end position="852"/>
    </location>
</feature>
<keyword evidence="2" id="KW-0732">Signal</keyword>
<feature type="compositionally biased region" description="Basic and acidic residues" evidence="1">
    <location>
        <begin position="1664"/>
        <end position="1678"/>
    </location>
</feature>
<feature type="compositionally biased region" description="Acidic residues" evidence="1">
    <location>
        <begin position="154"/>
        <end position="167"/>
    </location>
</feature>
<proteinExistence type="predicted"/>
<feature type="region of interest" description="Disordered" evidence="1">
    <location>
        <begin position="1466"/>
        <end position="1693"/>
    </location>
</feature>
<feature type="compositionally biased region" description="Basic and acidic residues" evidence="1">
    <location>
        <begin position="1019"/>
        <end position="1058"/>
    </location>
</feature>
<feature type="compositionally biased region" description="Basic and acidic residues" evidence="1">
    <location>
        <begin position="1637"/>
        <end position="1653"/>
    </location>
</feature>
<feature type="compositionally biased region" description="Polar residues" evidence="1">
    <location>
        <begin position="405"/>
        <end position="414"/>
    </location>
</feature>
<feature type="compositionally biased region" description="Polar residues" evidence="1">
    <location>
        <begin position="1591"/>
        <end position="1600"/>
    </location>
</feature>
<keyword evidence="4" id="KW-1185">Reference proteome</keyword>
<protein>
    <recommendedName>
        <fullName evidence="5">SEA domain-containing protein</fullName>
    </recommendedName>
</protein>
<evidence type="ECO:0008006" key="5">
    <source>
        <dbReference type="Google" id="ProtNLM"/>
    </source>
</evidence>
<feature type="chain" id="PRO_5035865800" description="SEA domain-containing protein" evidence="2">
    <location>
        <begin position="23"/>
        <end position="1853"/>
    </location>
</feature>
<feature type="region of interest" description="Disordered" evidence="1">
    <location>
        <begin position="878"/>
        <end position="1387"/>
    </location>
</feature>
<feature type="compositionally biased region" description="Basic and acidic residues" evidence="1">
    <location>
        <begin position="482"/>
        <end position="495"/>
    </location>
</feature>
<evidence type="ECO:0000313" key="3">
    <source>
        <dbReference type="EMBL" id="CAB3367015.1"/>
    </source>
</evidence>
<organism evidence="3 4">
    <name type="scientific">Cloeon dipterum</name>
    <dbReference type="NCBI Taxonomy" id="197152"/>
    <lineage>
        <taxon>Eukaryota</taxon>
        <taxon>Metazoa</taxon>
        <taxon>Ecdysozoa</taxon>
        <taxon>Arthropoda</taxon>
        <taxon>Hexapoda</taxon>
        <taxon>Insecta</taxon>
        <taxon>Pterygota</taxon>
        <taxon>Palaeoptera</taxon>
        <taxon>Ephemeroptera</taxon>
        <taxon>Pisciforma</taxon>
        <taxon>Baetidae</taxon>
        <taxon>Cloeon</taxon>
    </lineage>
</organism>
<feature type="compositionally biased region" description="Basic and acidic residues" evidence="1">
    <location>
        <begin position="1551"/>
        <end position="1577"/>
    </location>
</feature>
<dbReference type="EMBL" id="CADEPI010000028">
    <property type="protein sequence ID" value="CAB3367015.1"/>
    <property type="molecule type" value="Genomic_DNA"/>
</dbReference>
<feature type="compositionally biased region" description="Basic and acidic residues" evidence="1">
    <location>
        <begin position="1296"/>
        <end position="1306"/>
    </location>
</feature>
<feature type="signal peptide" evidence="2">
    <location>
        <begin position="1"/>
        <end position="22"/>
    </location>
</feature>
<feature type="compositionally biased region" description="Acidic residues" evidence="1">
    <location>
        <begin position="1497"/>
        <end position="1510"/>
    </location>
</feature>
<feature type="compositionally biased region" description="Acidic residues" evidence="1">
    <location>
        <begin position="130"/>
        <end position="140"/>
    </location>
</feature>
<feature type="compositionally biased region" description="Basic and acidic residues" evidence="1">
    <location>
        <begin position="1202"/>
        <end position="1219"/>
    </location>
</feature>
<feature type="region of interest" description="Disordered" evidence="1">
    <location>
        <begin position="726"/>
        <end position="753"/>
    </location>
</feature>
<feature type="compositionally biased region" description="Polar residues" evidence="1">
    <location>
        <begin position="514"/>
        <end position="523"/>
    </location>
</feature>
<evidence type="ECO:0000256" key="1">
    <source>
        <dbReference type="SAM" id="MobiDB-lite"/>
    </source>
</evidence>
<feature type="compositionally biased region" description="Polar residues" evidence="1">
    <location>
        <begin position="923"/>
        <end position="937"/>
    </location>
</feature>
<feature type="compositionally biased region" description="Basic and acidic residues" evidence="1">
    <location>
        <begin position="1355"/>
        <end position="1383"/>
    </location>
</feature>
<feature type="region of interest" description="Disordered" evidence="1">
    <location>
        <begin position="114"/>
        <end position="212"/>
    </location>
</feature>
<feature type="compositionally biased region" description="Low complexity" evidence="1">
    <location>
        <begin position="198"/>
        <end position="212"/>
    </location>
</feature>
<feature type="compositionally biased region" description="Basic and acidic residues" evidence="1">
    <location>
        <begin position="666"/>
        <end position="680"/>
    </location>
</feature>
<feature type="compositionally biased region" description="Basic and acidic residues" evidence="1">
    <location>
        <begin position="1104"/>
        <end position="1132"/>
    </location>
</feature>
<feature type="compositionally biased region" description="Polar residues" evidence="1">
    <location>
        <begin position="443"/>
        <end position="479"/>
    </location>
</feature>
<feature type="compositionally biased region" description="Basic and acidic residues" evidence="1">
    <location>
        <begin position="1336"/>
        <end position="1348"/>
    </location>
</feature>
<feature type="compositionally biased region" description="Basic and acidic residues" evidence="1">
    <location>
        <begin position="1518"/>
        <end position="1542"/>
    </location>
</feature>
<comment type="caution">
    <text evidence="3">The sequence shown here is derived from an EMBL/GenBank/DDBJ whole genome shotgun (WGS) entry which is preliminary data.</text>
</comment>
<feature type="compositionally biased region" description="Polar residues" evidence="1">
    <location>
        <begin position="1078"/>
        <end position="1098"/>
    </location>
</feature>
<feature type="region of interest" description="Disordered" evidence="1">
    <location>
        <begin position="837"/>
        <end position="858"/>
    </location>
</feature>
<evidence type="ECO:0000256" key="2">
    <source>
        <dbReference type="SAM" id="SignalP"/>
    </source>
</evidence>
<feature type="region of interest" description="Disordered" evidence="1">
    <location>
        <begin position="271"/>
        <end position="431"/>
    </location>
</feature>
<feature type="compositionally biased region" description="Basic and acidic residues" evidence="1">
    <location>
        <begin position="418"/>
        <end position="431"/>
    </location>
</feature>
<gene>
    <name evidence="3" type="ORF">CLODIP_2_CD07474</name>
</gene>
<feature type="region of interest" description="Disordered" evidence="1">
    <location>
        <begin position="443"/>
        <end position="638"/>
    </location>
</feature>
<feature type="compositionally biased region" description="Low complexity" evidence="1">
    <location>
        <begin position="272"/>
        <end position="283"/>
    </location>
</feature>
<feature type="compositionally biased region" description="Basic and acidic residues" evidence="1">
    <location>
        <begin position="141"/>
        <end position="153"/>
    </location>
</feature>
<name>A0A8S1CF81_9INSE</name>
<feature type="compositionally biased region" description="Basic and acidic residues" evidence="1">
    <location>
        <begin position="1410"/>
        <end position="1421"/>
    </location>
</feature>
<evidence type="ECO:0000313" key="4">
    <source>
        <dbReference type="Proteomes" id="UP000494165"/>
    </source>
</evidence>
<feature type="compositionally biased region" description="Polar residues" evidence="1">
    <location>
        <begin position="1423"/>
        <end position="1432"/>
    </location>
</feature>
<feature type="compositionally biased region" description="Basic and acidic residues" evidence="1">
    <location>
        <begin position="168"/>
        <end position="184"/>
    </location>
</feature>
<sequence length="1853" mass="203413">MLRLHQIFILATLYLNFGLFEGLPITNDTQREILRKLYQRLRVDVEDFGLALNFTSNESEMRLGTSSDGWSFRKVVDAIVGRKEEEAEQVNKNGVSETINDIIHNLNEVREMVEGSNCTGGEPEPHASEETDEHEDDHEDEHEHDHEDEHEVDSHEEDSHEDEEHSEEDSHSGSEEESEEHHQSGTEISTHGSEEAAVEITTATEGSSESLTTTEWPFRATFHEIGAHLGLLKIVPRPAATEEEFPSTTESVMTTAIYDFVDKLKSSLGYQSNTSEENTSDSSAEQINSPSDVVLSTEEPVESETNVAAELEGAAEMTTSVSETESEGHSNEQHVTSARGGTAGEETHSTSDELTQGSDSPGESSKEIALPAIDVAGQEDESYEIQEAATSETPALESIDPDQLGNEQASSRLSISIEDSKNDAENQSSKDIEAINVILSGETSVTDAPDSSTMSSNAIDDSLKISDSPQNLDQSTETAGKSLEKEIPDEKIAEKSEEENTAGKSTDEEKFETTTEISAVNSSDQDDIKSMSQENIKQISPPEALPEDASATTVPTDSSDDGSSEIGAELETIVEETESDMERENKMNNFSGEILTPEIIQAEIERAAQQKAKKSGEEDKSAENEADLIDSNSKEDNFSGEILTPEIILAEKVRAAQEKVNQSDDDPAKRDEILETKSDADNVEQNKFTTEIIPPAGEGDKIEATIAESYGGRDINDDLILVEAGDEQTSTAEPKFTTEMPPEEVDDISTDLNSRRVITHSEEMEYLEKTQTQEKGSYSDEIEEAIYGSTVVVNETVPERVKDVFEELLEMQKAQERENETDNKSAESTFGKISTWIEEKLDETHEQSKNDSDDGIFGGIISEASSVAEKARDAIDELFEMKKSHEEEKAPQNSAERETEERQGAYDSFFTKLITDSEKSQEDNSTPTSELTDQIENAGSEHIATHAPVQEGSEESKTVQGIEKEPGGKKQEEDKILTGSGEIPKSEEGGGFGSWFKQVNKALQNENEAQEMNKVPVNFDDRSKEIKIAPRTEKDDESTQKEDLPTKDKEDESVKEPNESASKSEGGFGTWFKHVNEALQNENQDNAEEGSSNASVKQDGSEAEEVKLSKETENDVVRSDNESVGSETKEPNESASKSEGGGFGTWFKHVNEALQNEKGTEEESTSTHATQDGTGPSTESGKEAEILGSISEEKDEVNISGKQEKDTGHSDSSKSENKSEGGFGTWFKHVNEALQNENQDKKEEESSNASVKQEYGSEAEDAKLSNEAENYEKKSESEMHLAKGEEEQSAGSGTKEPNEIAGKKEGSGFGTWFKQALQNEKDADEESTSASVIHGQPKETKSSNETGKEIGILDSRSEEKDLLNVIGKEESEHSDKSKSENKSEGGFGSWFKHVAETLENDTKSIIGKLDSGEREHAEKVTEAPSSVETTQASILEESEEKSSFLSAITAGVDSAVDKVSSWFGEKLHEKEESSEPEGGSGLGGKISAAEKAYERESETEEQTLEKEEEVVAGTTEIGKGEKSKVTSADTKETSSSEDKKLTVDFATDVIHSAEKESEDKIVKSDEAKENAPVKLGDDSADTDNKAAVIPDTQSNENENIPSYDEISAGNVPDANKESDDVESKNEENMENIDQADTEEKIELAPAPAEKDDSNEGGLVPQVESGEKPEEHTPEHVPEYESPTIELEQTDLDDYNEPLIDVEKLEEEEEVPAGGTEMKQPVVAETENVKYEHNLSSNLISPGTDRVEPSMLSMKQFHDNKGNPEPRVNVTFNAPKDKGVYDMYIDRKGRRCSEFTELPLDVEYLREVFVNFGFSNFQLPSLGVNLNELADKAVFFKDLDDNSILCGTLTINHR</sequence>
<feature type="compositionally biased region" description="Basic and acidic residues" evidence="1">
    <location>
        <begin position="603"/>
        <end position="623"/>
    </location>
</feature>
<feature type="compositionally biased region" description="Basic and acidic residues" evidence="1">
    <location>
        <begin position="1614"/>
        <end position="1627"/>
    </location>
</feature>